<sequence>MYRNDGFCELNRQESLRLLAKATVGRIVYTRQALPAILPLNFLLDTDGAVLLRTSEASELVRAVDGAVVAFEADEVDPAAHAGWSVVVTGPAILVNDPAEHDRLALTGPRSWVPWPQEAFVRIEPELVTGRMLIGGRSQYGVELP</sequence>
<evidence type="ECO:0000313" key="2">
    <source>
        <dbReference type="Proteomes" id="UP001202052"/>
    </source>
</evidence>
<organism evidence="1 2">
    <name type="scientific">Streptomyces lavenduligriseus</name>
    <dbReference type="NCBI Taxonomy" id="67315"/>
    <lineage>
        <taxon>Bacteria</taxon>
        <taxon>Bacillati</taxon>
        <taxon>Actinomycetota</taxon>
        <taxon>Actinomycetes</taxon>
        <taxon>Kitasatosporales</taxon>
        <taxon>Streptomycetaceae</taxon>
        <taxon>Streptomyces</taxon>
    </lineage>
</organism>
<dbReference type="InterPro" id="IPR012349">
    <property type="entry name" value="Split_barrel_FMN-bd"/>
</dbReference>
<comment type="caution">
    <text evidence="1">The sequence shown here is derived from an EMBL/GenBank/DDBJ whole genome shotgun (WGS) entry which is preliminary data.</text>
</comment>
<accession>A0ABT0P5C5</accession>
<dbReference type="SUPFAM" id="SSF50475">
    <property type="entry name" value="FMN-binding split barrel"/>
    <property type="match status" value="1"/>
</dbReference>
<dbReference type="InterPro" id="IPR024747">
    <property type="entry name" value="Pyridox_Oxase-rel"/>
</dbReference>
<dbReference type="Pfam" id="PF12900">
    <property type="entry name" value="Pyridox_ox_2"/>
    <property type="match status" value="1"/>
</dbReference>
<dbReference type="EMBL" id="JAMCCK010000103">
    <property type="protein sequence ID" value="MCL3998929.1"/>
    <property type="molecule type" value="Genomic_DNA"/>
</dbReference>
<evidence type="ECO:0000313" key="1">
    <source>
        <dbReference type="EMBL" id="MCL3998929.1"/>
    </source>
</evidence>
<protein>
    <submittedName>
        <fullName evidence="1">Pyridoxamine 5'-phosphate oxidase family protein</fullName>
    </submittedName>
</protein>
<keyword evidence="2" id="KW-1185">Reference proteome</keyword>
<dbReference type="Proteomes" id="UP001202052">
    <property type="component" value="Unassembled WGS sequence"/>
</dbReference>
<name>A0ABT0P5C5_9ACTN</name>
<proteinExistence type="predicted"/>
<dbReference type="Gene3D" id="2.30.110.10">
    <property type="entry name" value="Electron Transport, Fmn-binding Protein, Chain A"/>
    <property type="match status" value="1"/>
</dbReference>
<reference evidence="1 2" key="1">
    <citation type="submission" date="2022-05" db="EMBL/GenBank/DDBJ databases">
        <title>Genome Resource of Streptomyces lavenduligriseus GA1-1, a Strain with Broad-Spectrum Antifungal Activity against Phytopathogenic Fungi.</title>
        <authorList>
            <person name="Qi D."/>
        </authorList>
    </citation>
    <scope>NUCLEOTIDE SEQUENCE [LARGE SCALE GENOMIC DNA]</scope>
    <source>
        <strain evidence="1 2">GA1-1</strain>
    </source>
</reference>
<dbReference type="RefSeq" id="WP_249493474.1">
    <property type="nucleotide sequence ID" value="NZ_JAMCCK010000103.1"/>
</dbReference>
<gene>
    <name evidence="1" type="ORF">M4438_36475</name>
</gene>